<feature type="chain" id="PRO_5015758228" description="DUF885 domain-containing protein" evidence="1">
    <location>
        <begin position="20"/>
        <end position="459"/>
    </location>
</feature>
<dbReference type="PROSITE" id="PS51257">
    <property type="entry name" value="PROKAR_LIPOPROTEIN"/>
    <property type="match status" value="1"/>
</dbReference>
<name>A0A2S7JZE7_9PROT</name>
<reference evidence="2 3" key="1">
    <citation type="submission" date="2017-12" db="EMBL/GenBank/DDBJ databases">
        <authorList>
            <person name="Hurst M.R.H."/>
        </authorList>
    </citation>
    <scope>NUCLEOTIDE SEQUENCE [LARGE SCALE GENOMIC DNA]</scope>
    <source>
        <strain evidence="2 3">SY-3-19</strain>
    </source>
</reference>
<evidence type="ECO:0000313" key="3">
    <source>
        <dbReference type="Proteomes" id="UP000239504"/>
    </source>
</evidence>
<accession>A0A2S7JZE7</accession>
<gene>
    <name evidence="2" type="ORF">CW354_22090</name>
</gene>
<dbReference type="AlphaFoldDB" id="A0A2S7JZE7"/>
<proteinExistence type="predicted"/>
<dbReference type="EMBL" id="PJCH01000017">
    <property type="protein sequence ID" value="PQA85625.1"/>
    <property type="molecule type" value="Genomic_DNA"/>
</dbReference>
<dbReference type="Proteomes" id="UP000239504">
    <property type="component" value="Unassembled WGS sequence"/>
</dbReference>
<comment type="caution">
    <text evidence="2">The sequence shown here is derived from an EMBL/GenBank/DDBJ whole genome shotgun (WGS) entry which is preliminary data.</text>
</comment>
<keyword evidence="3" id="KW-1185">Reference proteome</keyword>
<feature type="signal peptide" evidence="1">
    <location>
        <begin position="1"/>
        <end position="19"/>
    </location>
</feature>
<evidence type="ECO:0008006" key="4">
    <source>
        <dbReference type="Google" id="ProtNLM"/>
    </source>
</evidence>
<organism evidence="2 3">
    <name type="scientific">Hyphococcus luteus</name>
    <dbReference type="NCBI Taxonomy" id="2058213"/>
    <lineage>
        <taxon>Bacteria</taxon>
        <taxon>Pseudomonadati</taxon>
        <taxon>Pseudomonadota</taxon>
        <taxon>Alphaproteobacteria</taxon>
        <taxon>Parvularculales</taxon>
        <taxon>Parvularculaceae</taxon>
        <taxon>Hyphococcus</taxon>
    </lineage>
</organism>
<dbReference type="OrthoDB" id="140419at2"/>
<evidence type="ECO:0000256" key="1">
    <source>
        <dbReference type="SAM" id="SignalP"/>
    </source>
</evidence>
<evidence type="ECO:0000313" key="2">
    <source>
        <dbReference type="EMBL" id="PQA85625.1"/>
    </source>
</evidence>
<dbReference type="RefSeq" id="WP_104832265.1">
    <property type="nucleotide sequence ID" value="NZ_PJCH01000017.1"/>
</dbReference>
<protein>
    <recommendedName>
        <fullName evidence="4">DUF885 domain-containing protein</fullName>
    </recommendedName>
</protein>
<sequence length="459" mass="50479">MMRRAAILAAIFAAGAALAACGGEGPERQAPDGAASLAAEPRYEAAQEAAASLNAIGEEFVKLALAVGQHDPAFVDAYHGPEDWAEAAKAEPRSLDQLEQDAKGLLISVRRANGDDASVRGAMLEKNIRAALTRIQMAGGETFAFDEETRLLYDAVAPQYDLADFDAALEEIDALLPGEGPTSERVDAFRQSLAIPEGKLRPVFEAAIAECRKRTLAHYDLPEGERFRMEFVTDKPWSGYNWYQGDYESLIQVNTDFPIIIDRAVDLGCHEGYPGHHTWNVFLERDFLKGKGWIEYSVYPLFSPMSVTAEGSGNYGIELAFPGAEKIAFERDVLFPIAGLDPEKAATLEKLNDLRRKLKHADNYVAREYLDGRISRGEAVDLIRKYKLDSRERAEQRVRFIETYRGYVLNYNLGRDLVAAYVEAKARENGGDRWAAFETLLTTPLSASDIAAAAGGGGE</sequence>
<keyword evidence="1" id="KW-0732">Signal</keyword>